<accession>A0AAU9JNZ3</accession>
<evidence type="ECO:0000313" key="2">
    <source>
        <dbReference type="Proteomes" id="UP001162131"/>
    </source>
</evidence>
<name>A0AAU9JNZ3_9CILI</name>
<dbReference type="Proteomes" id="UP001162131">
    <property type="component" value="Unassembled WGS sequence"/>
</dbReference>
<comment type="caution">
    <text evidence="1">The sequence shown here is derived from an EMBL/GenBank/DDBJ whole genome shotgun (WGS) entry which is preliminary data.</text>
</comment>
<organism evidence="1 2">
    <name type="scientific">Blepharisma stoltei</name>
    <dbReference type="NCBI Taxonomy" id="1481888"/>
    <lineage>
        <taxon>Eukaryota</taxon>
        <taxon>Sar</taxon>
        <taxon>Alveolata</taxon>
        <taxon>Ciliophora</taxon>
        <taxon>Postciliodesmatophora</taxon>
        <taxon>Heterotrichea</taxon>
        <taxon>Heterotrichida</taxon>
        <taxon>Blepharismidae</taxon>
        <taxon>Blepharisma</taxon>
    </lineage>
</organism>
<evidence type="ECO:0000313" key="1">
    <source>
        <dbReference type="EMBL" id="CAG9323446.1"/>
    </source>
</evidence>
<gene>
    <name evidence="1" type="ORF">BSTOLATCC_MIC34096</name>
</gene>
<protein>
    <submittedName>
        <fullName evidence="1">Uncharacterized protein</fullName>
    </submittedName>
</protein>
<keyword evidence="2" id="KW-1185">Reference proteome</keyword>
<dbReference type="EMBL" id="CAJZBQ010000034">
    <property type="protein sequence ID" value="CAG9323446.1"/>
    <property type="molecule type" value="Genomic_DNA"/>
</dbReference>
<reference evidence="1" key="1">
    <citation type="submission" date="2021-09" db="EMBL/GenBank/DDBJ databases">
        <authorList>
            <consortium name="AG Swart"/>
            <person name="Singh M."/>
            <person name="Singh A."/>
            <person name="Seah K."/>
            <person name="Emmerich C."/>
        </authorList>
    </citation>
    <scope>NUCLEOTIDE SEQUENCE</scope>
    <source>
        <strain evidence="1">ATCC30299</strain>
    </source>
</reference>
<dbReference type="AlphaFoldDB" id="A0AAU9JNZ3"/>
<sequence>MENSVNIEKDIAAHRKFWKTLVGLKKSIFGQTPGTKEILYKRGRRMLMINRYRGMLQAEKPVTLHEKLDLLRRKKLLRQKEWALIFNVQDLANQVFQIEQQCGEALSNFRSLD</sequence>
<proteinExistence type="predicted"/>